<dbReference type="Pfam" id="PF08245">
    <property type="entry name" value="Mur_ligase_M"/>
    <property type="match status" value="1"/>
</dbReference>
<comment type="caution">
    <text evidence="5">The sequence shown here is derived from an EMBL/GenBank/DDBJ whole genome shotgun (WGS) entry which is preliminary data.</text>
</comment>
<name>A0AAW1XIA3_RUBAR</name>
<evidence type="ECO:0000256" key="3">
    <source>
        <dbReference type="ARBA" id="ARBA00022840"/>
    </source>
</evidence>
<gene>
    <name evidence="5" type="ORF">M0R45_022859</name>
</gene>
<keyword evidence="1" id="KW-0436">Ligase</keyword>
<evidence type="ECO:0000259" key="4">
    <source>
        <dbReference type="Pfam" id="PF08245"/>
    </source>
</evidence>
<dbReference type="PANTHER" id="PTHR43024:SF1">
    <property type="entry name" value="UDP-N-ACETYLMURAMOYL-TRIPEPTIDE--D-ALANYL-D-ALANINE LIGASE"/>
    <property type="match status" value="1"/>
</dbReference>
<protein>
    <recommendedName>
        <fullName evidence="4">Mur ligase central domain-containing protein</fullName>
    </recommendedName>
</protein>
<dbReference type="SUPFAM" id="SSF53623">
    <property type="entry name" value="MurD-like peptide ligases, catalytic domain"/>
    <property type="match status" value="1"/>
</dbReference>
<evidence type="ECO:0000313" key="6">
    <source>
        <dbReference type="Proteomes" id="UP001457282"/>
    </source>
</evidence>
<dbReference type="AlphaFoldDB" id="A0AAW1XIA3"/>
<accession>A0AAW1XIA3</accession>
<dbReference type="Gene3D" id="3.40.1190.10">
    <property type="entry name" value="Mur-like, catalytic domain"/>
    <property type="match status" value="1"/>
</dbReference>
<keyword evidence="2" id="KW-0547">Nucleotide-binding</keyword>
<dbReference type="InterPro" id="IPR013221">
    <property type="entry name" value="Mur_ligase_cen"/>
</dbReference>
<sequence>MRKNYNDMNLYIQLRKRWYLLEDTSLTPVALNATNGFFAIAGQNWDAHDFVTPELSDKGCIGVIGNRVCENWDKGFVEIEGDSVVSLTKMASYARNRRFTGQVVGVTGSVGKTSTKSMIALALQSLENPVYQSHGNWNNRIGVALSLIGIPKNAGIIVVLEMGMSGKGEILELARMAEPTIRVVLNVGASHFHHFSSLEEIAMAKGEILEEAKPGDVCVLNADDPLVMSLLPLPLGFKR</sequence>
<evidence type="ECO:0000313" key="5">
    <source>
        <dbReference type="EMBL" id="KAK9935774.1"/>
    </source>
</evidence>
<organism evidence="5 6">
    <name type="scientific">Rubus argutus</name>
    <name type="common">Southern blackberry</name>
    <dbReference type="NCBI Taxonomy" id="59490"/>
    <lineage>
        <taxon>Eukaryota</taxon>
        <taxon>Viridiplantae</taxon>
        <taxon>Streptophyta</taxon>
        <taxon>Embryophyta</taxon>
        <taxon>Tracheophyta</taxon>
        <taxon>Spermatophyta</taxon>
        <taxon>Magnoliopsida</taxon>
        <taxon>eudicotyledons</taxon>
        <taxon>Gunneridae</taxon>
        <taxon>Pentapetalae</taxon>
        <taxon>rosids</taxon>
        <taxon>fabids</taxon>
        <taxon>Rosales</taxon>
        <taxon>Rosaceae</taxon>
        <taxon>Rosoideae</taxon>
        <taxon>Rosoideae incertae sedis</taxon>
        <taxon>Rubus</taxon>
    </lineage>
</organism>
<keyword evidence="6" id="KW-1185">Reference proteome</keyword>
<dbReference type="Proteomes" id="UP001457282">
    <property type="component" value="Unassembled WGS sequence"/>
</dbReference>
<evidence type="ECO:0000256" key="2">
    <source>
        <dbReference type="ARBA" id="ARBA00022741"/>
    </source>
</evidence>
<dbReference type="PANTHER" id="PTHR43024">
    <property type="entry name" value="UDP-N-ACETYLMURAMOYL-TRIPEPTIDE--D-ALANYL-D-ALANINE LIGASE"/>
    <property type="match status" value="1"/>
</dbReference>
<proteinExistence type="predicted"/>
<dbReference type="GO" id="GO:0016881">
    <property type="term" value="F:acid-amino acid ligase activity"/>
    <property type="evidence" value="ECO:0007669"/>
    <property type="project" value="InterPro"/>
</dbReference>
<keyword evidence="3" id="KW-0067">ATP-binding</keyword>
<evidence type="ECO:0000256" key="1">
    <source>
        <dbReference type="ARBA" id="ARBA00022598"/>
    </source>
</evidence>
<feature type="domain" description="Mur ligase central" evidence="4">
    <location>
        <begin position="106"/>
        <end position="226"/>
    </location>
</feature>
<dbReference type="InterPro" id="IPR036565">
    <property type="entry name" value="Mur-like_cat_sf"/>
</dbReference>
<dbReference type="EMBL" id="JBEDUW010000004">
    <property type="protein sequence ID" value="KAK9935774.1"/>
    <property type="molecule type" value="Genomic_DNA"/>
</dbReference>
<reference evidence="5 6" key="1">
    <citation type="journal article" date="2023" name="G3 (Bethesda)">
        <title>A chromosome-length genome assembly and annotation of blackberry (Rubus argutus, cv. 'Hillquist').</title>
        <authorList>
            <person name="Bruna T."/>
            <person name="Aryal R."/>
            <person name="Dudchenko O."/>
            <person name="Sargent D.J."/>
            <person name="Mead D."/>
            <person name="Buti M."/>
            <person name="Cavallini A."/>
            <person name="Hytonen T."/>
            <person name="Andres J."/>
            <person name="Pham M."/>
            <person name="Weisz D."/>
            <person name="Mascagni F."/>
            <person name="Usai G."/>
            <person name="Natali L."/>
            <person name="Bassil N."/>
            <person name="Fernandez G.E."/>
            <person name="Lomsadze A."/>
            <person name="Armour M."/>
            <person name="Olukolu B."/>
            <person name="Poorten T."/>
            <person name="Britton C."/>
            <person name="Davik J."/>
            <person name="Ashrafi H."/>
            <person name="Aiden E.L."/>
            <person name="Borodovsky M."/>
            <person name="Worthington M."/>
        </authorList>
    </citation>
    <scope>NUCLEOTIDE SEQUENCE [LARGE SCALE GENOMIC DNA]</scope>
    <source>
        <strain evidence="5">PI 553951</strain>
    </source>
</reference>
<dbReference type="InterPro" id="IPR051046">
    <property type="entry name" value="MurCDEF_CellWall_CoF430Synth"/>
</dbReference>
<dbReference type="GO" id="GO:0005524">
    <property type="term" value="F:ATP binding"/>
    <property type="evidence" value="ECO:0007669"/>
    <property type="project" value="UniProtKB-KW"/>
</dbReference>